<dbReference type="Proteomes" id="UP001054902">
    <property type="component" value="Unassembled WGS sequence"/>
</dbReference>
<dbReference type="Pfam" id="PF01400">
    <property type="entry name" value="Astacin"/>
    <property type="match status" value="1"/>
</dbReference>
<feature type="active site" evidence="1">
    <location>
        <position position="186"/>
    </location>
</feature>
<feature type="chain" id="PRO_5041774706" description="Metalloendopeptidase" evidence="2">
    <location>
        <begin position="18"/>
        <end position="340"/>
    </location>
</feature>
<accession>A0AAD3CFQ3</accession>
<dbReference type="PROSITE" id="PS51864">
    <property type="entry name" value="ASTACIN"/>
    <property type="match status" value="1"/>
</dbReference>
<dbReference type="PANTHER" id="PTHR10127">
    <property type="entry name" value="DISCOIDIN, CUB, EGF, LAMININ , AND ZINC METALLOPROTEASE DOMAIN CONTAINING"/>
    <property type="match status" value="1"/>
</dbReference>
<dbReference type="InterPro" id="IPR024079">
    <property type="entry name" value="MetalloPept_cat_dom_sf"/>
</dbReference>
<feature type="binding site" evidence="1">
    <location>
        <position position="189"/>
    </location>
    <ligand>
        <name>Zn(2+)</name>
        <dbReference type="ChEBI" id="CHEBI:29105"/>
        <note>catalytic</note>
    </ligand>
</feature>
<proteinExistence type="predicted"/>
<keyword evidence="1 2" id="KW-0862">Zinc</keyword>
<keyword evidence="2" id="KW-0732">Signal</keyword>
<feature type="domain" description="Peptidase M12A" evidence="3">
    <location>
        <begin position="81"/>
        <end position="284"/>
    </location>
</feature>
<comment type="caution">
    <text evidence="1">Lacks conserved residue(s) required for the propagation of feature annotation.</text>
</comment>
<dbReference type="EC" id="3.4.24.-" evidence="2"/>
<evidence type="ECO:0000313" key="4">
    <source>
        <dbReference type="EMBL" id="GFH43971.1"/>
    </source>
</evidence>
<dbReference type="InterPro" id="IPR006026">
    <property type="entry name" value="Peptidase_Metallo"/>
</dbReference>
<dbReference type="PANTHER" id="PTHR10127:SF850">
    <property type="entry name" value="METALLOENDOPEPTIDASE"/>
    <property type="match status" value="1"/>
</dbReference>
<dbReference type="Gene3D" id="3.40.390.10">
    <property type="entry name" value="Collagenase (Catalytic Domain)"/>
    <property type="match status" value="1"/>
</dbReference>
<evidence type="ECO:0000256" key="2">
    <source>
        <dbReference type="RuleBase" id="RU361183"/>
    </source>
</evidence>
<dbReference type="GO" id="GO:0008270">
    <property type="term" value="F:zinc ion binding"/>
    <property type="evidence" value="ECO:0007669"/>
    <property type="project" value="UniProtKB-UniRule"/>
</dbReference>
<keyword evidence="1 2" id="KW-0482">Metalloprotease</keyword>
<keyword evidence="1 2" id="KW-0378">Hydrolase</keyword>
<feature type="binding site" evidence="1">
    <location>
        <position position="185"/>
    </location>
    <ligand>
        <name>Zn(2+)</name>
        <dbReference type="ChEBI" id="CHEBI:29105"/>
        <note>catalytic</note>
    </ligand>
</feature>
<reference evidence="4 5" key="1">
    <citation type="journal article" date="2021" name="Sci. Rep.">
        <title>The genome of the diatom Chaetoceros tenuissimus carries an ancient integrated fragment of an extant virus.</title>
        <authorList>
            <person name="Hongo Y."/>
            <person name="Kimura K."/>
            <person name="Takaki Y."/>
            <person name="Yoshida Y."/>
            <person name="Baba S."/>
            <person name="Kobayashi G."/>
            <person name="Nagasaki K."/>
            <person name="Hano T."/>
            <person name="Tomaru Y."/>
        </authorList>
    </citation>
    <scope>NUCLEOTIDE SEQUENCE [LARGE SCALE GENOMIC DNA]</scope>
    <source>
        <strain evidence="4 5">NIES-3715</strain>
    </source>
</reference>
<keyword evidence="1 2" id="KW-0479">Metal-binding</keyword>
<dbReference type="InterPro" id="IPR001506">
    <property type="entry name" value="Peptidase_M12A"/>
</dbReference>
<evidence type="ECO:0000256" key="1">
    <source>
        <dbReference type="PROSITE-ProRule" id="PRU01211"/>
    </source>
</evidence>
<dbReference type="SUPFAM" id="SSF55486">
    <property type="entry name" value="Metalloproteases ('zincins'), catalytic domain"/>
    <property type="match status" value="1"/>
</dbReference>
<comment type="caution">
    <text evidence="4">The sequence shown here is derived from an EMBL/GenBank/DDBJ whole genome shotgun (WGS) entry which is preliminary data.</text>
</comment>
<feature type="binding site" evidence="1">
    <location>
        <position position="195"/>
    </location>
    <ligand>
        <name>Zn(2+)</name>
        <dbReference type="ChEBI" id="CHEBI:29105"/>
        <note>catalytic</note>
    </ligand>
</feature>
<evidence type="ECO:0000313" key="5">
    <source>
        <dbReference type="Proteomes" id="UP001054902"/>
    </source>
</evidence>
<keyword evidence="1 2" id="KW-0645">Protease</keyword>
<gene>
    <name evidence="4" type="ORF">CTEN210_00445</name>
</gene>
<sequence length="340" mass="38434">MKLLHLVSLLLFASVAADESIETRKILTPSGQEFSLFEGDIIASYEPIASAYGVEFADGLVEKGIMEAPKARGSVPSPSENLWRFKWSQLYELWIIKVYFQPNAYTDTELQFIKSSLRKLQKYTGVIRFKWLDTSPTDGSPFIHIGAFGNDICSSLVGVDRSAYTADGQFMFIGKSCMVEGQIQHEMMHCLGFFHEQSRPDRNAYVTINEENIEAGQEHNFAIAHNIDSRGSPYDYTSVMHYDEYKYSTDPSLKTIDAKGNAVGQRTRISFQDNLQIRYLYQCFSGPRNKQAYTNNRCTEDCKCGWKKKGCKLTTGLDDSAYCKGSLICENNVCMPDKSI</sequence>
<dbReference type="SMART" id="SM00235">
    <property type="entry name" value="ZnMc"/>
    <property type="match status" value="1"/>
</dbReference>
<keyword evidence="5" id="KW-1185">Reference proteome</keyword>
<feature type="signal peptide" evidence="2">
    <location>
        <begin position="1"/>
        <end position="17"/>
    </location>
</feature>
<comment type="cofactor">
    <cofactor evidence="1 2">
        <name>Zn(2+)</name>
        <dbReference type="ChEBI" id="CHEBI:29105"/>
    </cofactor>
    <text evidence="1 2">Binds 1 zinc ion per subunit.</text>
</comment>
<dbReference type="EMBL" id="BLLK01000019">
    <property type="protein sequence ID" value="GFH43971.1"/>
    <property type="molecule type" value="Genomic_DNA"/>
</dbReference>
<dbReference type="PRINTS" id="PR00480">
    <property type="entry name" value="ASTACIN"/>
</dbReference>
<dbReference type="GO" id="GO:0004222">
    <property type="term" value="F:metalloendopeptidase activity"/>
    <property type="evidence" value="ECO:0007669"/>
    <property type="project" value="UniProtKB-UniRule"/>
</dbReference>
<name>A0AAD3CFQ3_9STRA</name>
<organism evidence="4 5">
    <name type="scientific">Chaetoceros tenuissimus</name>
    <dbReference type="NCBI Taxonomy" id="426638"/>
    <lineage>
        <taxon>Eukaryota</taxon>
        <taxon>Sar</taxon>
        <taxon>Stramenopiles</taxon>
        <taxon>Ochrophyta</taxon>
        <taxon>Bacillariophyta</taxon>
        <taxon>Coscinodiscophyceae</taxon>
        <taxon>Chaetocerotophycidae</taxon>
        <taxon>Chaetocerotales</taxon>
        <taxon>Chaetocerotaceae</taxon>
        <taxon>Chaetoceros</taxon>
    </lineage>
</organism>
<protein>
    <recommendedName>
        <fullName evidence="2">Metalloendopeptidase</fullName>
        <ecNumber evidence="2">3.4.24.-</ecNumber>
    </recommendedName>
</protein>
<evidence type="ECO:0000259" key="3">
    <source>
        <dbReference type="PROSITE" id="PS51864"/>
    </source>
</evidence>
<dbReference type="GO" id="GO:0006508">
    <property type="term" value="P:proteolysis"/>
    <property type="evidence" value="ECO:0007669"/>
    <property type="project" value="UniProtKB-KW"/>
</dbReference>
<dbReference type="AlphaFoldDB" id="A0AAD3CFQ3"/>